<organism evidence="2 3">
    <name type="scientific">Paenibacillus peoriae</name>
    <dbReference type="NCBI Taxonomy" id="59893"/>
    <lineage>
        <taxon>Bacteria</taxon>
        <taxon>Bacillati</taxon>
        <taxon>Bacillota</taxon>
        <taxon>Bacilli</taxon>
        <taxon>Bacillales</taxon>
        <taxon>Paenibacillaceae</taxon>
        <taxon>Paenibacillus</taxon>
    </lineage>
</organism>
<keyword evidence="1" id="KW-0472">Membrane</keyword>
<gene>
    <name evidence="2" type="ORF">IAQ67_01370</name>
</gene>
<dbReference type="EMBL" id="CP061172">
    <property type="protein sequence ID" value="QNR67816.1"/>
    <property type="molecule type" value="Genomic_DNA"/>
</dbReference>
<protein>
    <submittedName>
        <fullName evidence="2">Uncharacterized protein</fullName>
    </submittedName>
</protein>
<keyword evidence="1" id="KW-1133">Transmembrane helix</keyword>
<evidence type="ECO:0000313" key="3">
    <source>
        <dbReference type="Proteomes" id="UP000516384"/>
    </source>
</evidence>
<dbReference type="Proteomes" id="UP000516384">
    <property type="component" value="Chromosome"/>
</dbReference>
<name>A0A7H0Y9Q8_9BACL</name>
<proteinExistence type="predicted"/>
<accession>A0A7H0Y9Q8</accession>
<reference evidence="2 3" key="1">
    <citation type="submission" date="2020-09" db="EMBL/GenBank/DDBJ databases">
        <title>Characterization of Paenibacillus peoriae strain ZF390 with broad-spectrum antimicrobial activity as a potential biocontrol agent.</title>
        <authorList>
            <person name="Li L."/>
            <person name="Zhao Y."/>
            <person name="Li B."/>
            <person name="Xie X."/>
        </authorList>
    </citation>
    <scope>NUCLEOTIDE SEQUENCE [LARGE SCALE GENOMIC DNA]</scope>
    <source>
        <strain evidence="2 3">ZF390</strain>
    </source>
</reference>
<dbReference type="AlphaFoldDB" id="A0A7H0Y9Q8"/>
<feature type="transmembrane region" description="Helical" evidence="1">
    <location>
        <begin position="6"/>
        <end position="27"/>
    </location>
</feature>
<evidence type="ECO:0000313" key="2">
    <source>
        <dbReference type="EMBL" id="QNR67816.1"/>
    </source>
</evidence>
<evidence type="ECO:0000256" key="1">
    <source>
        <dbReference type="SAM" id="Phobius"/>
    </source>
</evidence>
<sequence>MKNRTIKIAVVIVLVLAWGIYGTYYFLNLNTSIQKAVLDQVDRDNVYLQIIRTHTKITNEPVDYNVHVMEKSGVKAILDKLSGIELKKTNGMNNGDKVPFYYTIIIRPKSNQDSTLKYEITFKNNKLVSIFDQEKNYRQEYMITNEFDYHSFKNSIDKLFQKE</sequence>
<dbReference type="RefSeq" id="WP_190298431.1">
    <property type="nucleotide sequence ID" value="NZ_CP061172.1"/>
</dbReference>
<keyword evidence="1" id="KW-0812">Transmembrane</keyword>